<name>A0A1I7X2H8_HETBA</name>
<evidence type="ECO:0000313" key="2">
    <source>
        <dbReference type="WBParaSite" id="Hba_11656"/>
    </source>
</evidence>
<dbReference type="AlphaFoldDB" id="A0A1I7X2H8"/>
<sequence>MAVFQQTYCIDYNGWISVITELFQMETLAAGLLSTGLTAGDALLICGCNHSQVEYSNRNKNSCKTCVQILNLSLNITSSLIVRYMYRNTFFIGKSESKCSLQVLICALAAARAGLVFSLTNPNFANADMFLRALKMVKTAVDIKRNGFSVNFLGLLITTWFYPLGTYTLSEIYGRSSTDKVAKLPKYKNWSSHKLACRQFTMVNNQGAL</sequence>
<accession>A0A1I7X2H8</accession>
<proteinExistence type="predicted"/>
<protein>
    <submittedName>
        <fullName evidence="2">G_PROTEIN_RECEP_F1_2 domain-containing protein</fullName>
    </submittedName>
</protein>
<keyword evidence="1" id="KW-1185">Reference proteome</keyword>
<reference evidence="2" key="1">
    <citation type="submission" date="2016-11" db="UniProtKB">
        <authorList>
            <consortium name="WormBaseParasite"/>
        </authorList>
    </citation>
    <scope>IDENTIFICATION</scope>
</reference>
<organism evidence="1 2">
    <name type="scientific">Heterorhabditis bacteriophora</name>
    <name type="common">Entomopathogenic nematode worm</name>
    <dbReference type="NCBI Taxonomy" id="37862"/>
    <lineage>
        <taxon>Eukaryota</taxon>
        <taxon>Metazoa</taxon>
        <taxon>Ecdysozoa</taxon>
        <taxon>Nematoda</taxon>
        <taxon>Chromadorea</taxon>
        <taxon>Rhabditida</taxon>
        <taxon>Rhabditina</taxon>
        <taxon>Rhabditomorpha</taxon>
        <taxon>Strongyloidea</taxon>
        <taxon>Heterorhabditidae</taxon>
        <taxon>Heterorhabditis</taxon>
    </lineage>
</organism>
<dbReference type="WBParaSite" id="Hba_11656">
    <property type="protein sequence ID" value="Hba_11656"/>
    <property type="gene ID" value="Hba_11656"/>
</dbReference>
<evidence type="ECO:0000313" key="1">
    <source>
        <dbReference type="Proteomes" id="UP000095283"/>
    </source>
</evidence>
<dbReference type="Proteomes" id="UP000095283">
    <property type="component" value="Unplaced"/>
</dbReference>